<dbReference type="SUPFAM" id="SSF52172">
    <property type="entry name" value="CheY-like"/>
    <property type="match status" value="1"/>
</dbReference>
<keyword evidence="2" id="KW-1185">Reference proteome</keyword>
<comment type="caution">
    <text evidence="1">The sequence shown here is derived from an EMBL/GenBank/DDBJ whole genome shotgun (WGS) entry which is preliminary data.</text>
</comment>
<dbReference type="OrthoDB" id="10262808at2759"/>
<dbReference type="InterPro" id="IPR011006">
    <property type="entry name" value="CheY-like_superfamily"/>
</dbReference>
<dbReference type="AlphaFoldDB" id="A0A8H7VEH3"/>
<accession>A0A8H7VEH3</accession>
<proteinExistence type="predicted"/>
<name>A0A8H7VEH3_9FUNG</name>
<organism evidence="1 2">
    <name type="scientific">Mucor saturninus</name>
    <dbReference type="NCBI Taxonomy" id="64648"/>
    <lineage>
        <taxon>Eukaryota</taxon>
        <taxon>Fungi</taxon>
        <taxon>Fungi incertae sedis</taxon>
        <taxon>Mucoromycota</taxon>
        <taxon>Mucoromycotina</taxon>
        <taxon>Mucoromycetes</taxon>
        <taxon>Mucorales</taxon>
        <taxon>Mucorineae</taxon>
        <taxon>Mucoraceae</taxon>
        <taxon>Mucor</taxon>
    </lineage>
</organism>
<reference evidence="1" key="1">
    <citation type="submission" date="2020-12" db="EMBL/GenBank/DDBJ databases">
        <title>Metabolic potential, ecology and presence of endohyphal bacteria is reflected in genomic diversity of Mucoromycotina.</title>
        <authorList>
            <person name="Muszewska A."/>
            <person name="Okrasinska A."/>
            <person name="Steczkiewicz K."/>
            <person name="Drgas O."/>
            <person name="Orlowska M."/>
            <person name="Perlinska-Lenart U."/>
            <person name="Aleksandrzak-Piekarczyk T."/>
            <person name="Szatraj K."/>
            <person name="Zielenkiewicz U."/>
            <person name="Pilsyk S."/>
            <person name="Malc E."/>
            <person name="Mieczkowski P."/>
            <person name="Kruszewska J.S."/>
            <person name="Biernat P."/>
            <person name="Pawlowska J."/>
        </authorList>
    </citation>
    <scope>NUCLEOTIDE SEQUENCE</scope>
    <source>
        <strain evidence="1">WA0000017839</strain>
    </source>
</reference>
<dbReference type="Proteomes" id="UP000603453">
    <property type="component" value="Unassembled WGS sequence"/>
</dbReference>
<protein>
    <submittedName>
        <fullName evidence="1">Uncharacterized protein</fullName>
    </submittedName>
</protein>
<dbReference type="EMBL" id="JAEPRD010000003">
    <property type="protein sequence ID" value="KAG2213518.1"/>
    <property type="molecule type" value="Genomic_DNA"/>
</dbReference>
<gene>
    <name evidence="1" type="ORF">INT47_009192</name>
</gene>
<sequence>MNMYNREFKTVFVDDPSGENEDIMKNTFKNVEIVANAQDAMLSIMTRRNCTMPILLLIDIDHHFCFLEKICQSIQYDHLMNIIPIECIQTGASDFILKPFREPVMKTMFLNVHRHQSRPVQRTIQDRLDYISKDHNWLSDNLHKQYILEPSMQKRQSIYDLSSIQIHLNSDRQAFLKEFVCDWNFSPLDLNDVELVHCVYIMLEQTFEQLTELNSLRMKKGKSKK</sequence>
<evidence type="ECO:0000313" key="1">
    <source>
        <dbReference type="EMBL" id="KAG2213518.1"/>
    </source>
</evidence>
<evidence type="ECO:0000313" key="2">
    <source>
        <dbReference type="Proteomes" id="UP000603453"/>
    </source>
</evidence>